<organism evidence="1 2">
    <name type="scientific">Kistimonas scapharcae</name>
    <dbReference type="NCBI Taxonomy" id="1036133"/>
    <lineage>
        <taxon>Bacteria</taxon>
        <taxon>Pseudomonadati</taxon>
        <taxon>Pseudomonadota</taxon>
        <taxon>Gammaproteobacteria</taxon>
        <taxon>Oceanospirillales</taxon>
        <taxon>Endozoicomonadaceae</taxon>
        <taxon>Kistimonas</taxon>
    </lineage>
</organism>
<accession>A0ABP8V0T2</accession>
<dbReference type="Pfam" id="PF05936">
    <property type="entry name" value="T6SS_VasE"/>
    <property type="match status" value="1"/>
</dbReference>
<dbReference type="PANTHER" id="PTHR35566">
    <property type="entry name" value="BLR3599 PROTEIN"/>
    <property type="match status" value="1"/>
</dbReference>
<gene>
    <name evidence="1" type="primary">tssK_2</name>
    <name evidence="1" type="ORF">GCM10023116_20940</name>
</gene>
<dbReference type="Proteomes" id="UP001500604">
    <property type="component" value="Unassembled WGS sequence"/>
</dbReference>
<dbReference type="NCBIfam" id="TIGR03353">
    <property type="entry name" value="VI_chp_4"/>
    <property type="match status" value="1"/>
</dbReference>
<dbReference type="RefSeq" id="WP_345195816.1">
    <property type="nucleotide sequence ID" value="NZ_BAABFL010000315.1"/>
</dbReference>
<keyword evidence="2" id="KW-1185">Reference proteome</keyword>
<dbReference type="InterPro" id="IPR010263">
    <property type="entry name" value="T6SS_TssK"/>
</dbReference>
<sequence length="437" mass="49597">MNHAAVAWLEGAHVAPQHFQQQERYFADLAMQYFRTLGGDDFGFIELQLARELMPSGKVGLRFAKGVFPDATPFNISREMVIDIPDGSTDLIVYLTIPLRSYGDQEVGSREEVNFRYLLSSDEITDNTNKDNPAVNISLAEYNFQLQLGGRDLSNYSTLAVAKVKELDSGGGVVLDPAFIPPVLCAKASTVLSSRLKEFYAQLSHRAKLIENRIHSGKSYKSLQALYHDQLWQILLRQWEARLGSIRMHRRINTAQLYDELITLCGALSTISQRPFPEPKGLTFNSLEQAFTPLFGCLEEFIQAASYEYVWELLPKEAKPADRRWEYALTGDIDDKSRFIMAIPEKRVRENPGDILNLITLGPKNRIDQLVSTAIKGITLSRLSIPPFELNLPDHCFYEIDTESDLIKEAINNHMPLVIHAFQQLGSFNIRLFIVRR</sequence>
<comment type="caution">
    <text evidence="1">The sequence shown here is derived from an EMBL/GenBank/DDBJ whole genome shotgun (WGS) entry which is preliminary data.</text>
</comment>
<dbReference type="EMBL" id="BAABFL010000315">
    <property type="protein sequence ID" value="GAA4649813.1"/>
    <property type="molecule type" value="Genomic_DNA"/>
</dbReference>
<protein>
    <submittedName>
        <fullName evidence="1">Type VI secretion system baseplate subunit TssK</fullName>
    </submittedName>
</protein>
<reference evidence="2" key="1">
    <citation type="journal article" date="2019" name="Int. J. Syst. Evol. Microbiol.">
        <title>The Global Catalogue of Microorganisms (GCM) 10K type strain sequencing project: providing services to taxonomists for standard genome sequencing and annotation.</title>
        <authorList>
            <consortium name="The Broad Institute Genomics Platform"/>
            <consortium name="The Broad Institute Genome Sequencing Center for Infectious Disease"/>
            <person name="Wu L."/>
            <person name="Ma J."/>
        </authorList>
    </citation>
    <scope>NUCLEOTIDE SEQUENCE [LARGE SCALE GENOMIC DNA]</scope>
    <source>
        <strain evidence="2">JCM 17805</strain>
    </source>
</reference>
<name>A0ABP8V0T2_9GAMM</name>
<proteinExistence type="predicted"/>
<evidence type="ECO:0000313" key="2">
    <source>
        <dbReference type="Proteomes" id="UP001500604"/>
    </source>
</evidence>
<dbReference type="PANTHER" id="PTHR35566:SF1">
    <property type="entry name" value="TYPE VI SECRETION SYSTEM BASEPLATE COMPONENT TSSK1"/>
    <property type="match status" value="1"/>
</dbReference>
<evidence type="ECO:0000313" key="1">
    <source>
        <dbReference type="EMBL" id="GAA4649813.1"/>
    </source>
</evidence>